<name>A0A1G4IQ01_9SACH</name>
<evidence type="ECO:0000256" key="1">
    <source>
        <dbReference type="SAM" id="MobiDB-lite"/>
    </source>
</evidence>
<keyword evidence="3" id="KW-1185">Reference proteome</keyword>
<organism evidence="2 3">
    <name type="scientific">Lachancea dasiensis</name>
    <dbReference type="NCBI Taxonomy" id="1072105"/>
    <lineage>
        <taxon>Eukaryota</taxon>
        <taxon>Fungi</taxon>
        <taxon>Dikarya</taxon>
        <taxon>Ascomycota</taxon>
        <taxon>Saccharomycotina</taxon>
        <taxon>Saccharomycetes</taxon>
        <taxon>Saccharomycetales</taxon>
        <taxon>Saccharomycetaceae</taxon>
        <taxon>Lachancea</taxon>
    </lineage>
</organism>
<dbReference type="Proteomes" id="UP000190274">
    <property type="component" value="Chromosome A"/>
</dbReference>
<evidence type="ECO:0000313" key="3">
    <source>
        <dbReference type="Proteomes" id="UP000190274"/>
    </source>
</evidence>
<evidence type="ECO:0000313" key="2">
    <source>
        <dbReference type="EMBL" id="SCU78795.1"/>
    </source>
</evidence>
<feature type="compositionally biased region" description="Polar residues" evidence="1">
    <location>
        <begin position="78"/>
        <end position="88"/>
    </location>
</feature>
<feature type="region of interest" description="Disordered" evidence="1">
    <location>
        <begin position="74"/>
        <end position="98"/>
    </location>
</feature>
<accession>A0A1G4IQ01</accession>
<dbReference type="EMBL" id="LT598460">
    <property type="protein sequence ID" value="SCU78795.1"/>
    <property type="molecule type" value="Genomic_DNA"/>
</dbReference>
<gene>
    <name evidence="2" type="ORF">LADA_0A07690G</name>
</gene>
<reference evidence="2 3" key="1">
    <citation type="submission" date="2016-03" db="EMBL/GenBank/DDBJ databases">
        <authorList>
            <person name="Devillers H."/>
        </authorList>
    </citation>
    <scope>NUCLEOTIDE SEQUENCE [LARGE SCALE GENOMIC DNA]</scope>
    <source>
        <strain evidence="2">CBS 10888</strain>
    </source>
</reference>
<dbReference type="AlphaFoldDB" id="A0A1G4IQ01"/>
<proteinExistence type="predicted"/>
<sequence length="169" mass="18606">MDWPRCLSARVRTLQISFSNFLQPTPASQCRLPAMAKNQAETMRAQVSDTLAHYMHAVHTAAATFTPGLRVPNPPIGKSSTNYSSSHPPTVEGAPAREAWSSTIRRRQHLSWSHSLSLHIYSDYTLVQSDGVLPSLHAIPTLPVSTSTCNQCRHSLTPKHHVCSPLGFL</sequence>
<protein>
    <submittedName>
        <fullName evidence="2">LADA_0A07690g1_1</fullName>
    </submittedName>
</protein>